<dbReference type="Gene3D" id="1.20.1270.10">
    <property type="match status" value="1"/>
</dbReference>
<evidence type="ECO:0000313" key="11">
    <source>
        <dbReference type="EMBL" id="MDX8532066.1"/>
    </source>
</evidence>
<dbReference type="InterPro" id="IPR029047">
    <property type="entry name" value="HSP70_peptide-bd_sf"/>
</dbReference>
<comment type="induction">
    <text evidence="7">By stress conditions e.g. heat shock.</text>
</comment>
<dbReference type="InterPro" id="IPR012725">
    <property type="entry name" value="Chaperone_DnaK"/>
</dbReference>
<dbReference type="Proteomes" id="UP001285154">
    <property type="component" value="Unassembled WGS sequence"/>
</dbReference>
<dbReference type="InterPro" id="IPR043129">
    <property type="entry name" value="ATPase_NBD"/>
</dbReference>
<dbReference type="RefSeq" id="WP_320247974.1">
    <property type="nucleotide sequence ID" value="NZ_JAVIIQ010000004.1"/>
</dbReference>
<evidence type="ECO:0000256" key="7">
    <source>
        <dbReference type="HAMAP-Rule" id="MF_00332"/>
    </source>
</evidence>
<dbReference type="Gene3D" id="2.60.34.10">
    <property type="entry name" value="Substrate Binding Domain Of DNAk, Chain A, domain 1"/>
    <property type="match status" value="1"/>
</dbReference>
<dbReference type="Pfam" id="PF00012">
    <property type="entry name" value="HSP70"/>
    <property type="match status" value="1"/>
</dbReference>
<evidence type="ECO:0000256" key="2">
    <source>
        <dbReference type="ARBA" id="ARBA00014415"/>
    </source>
</evidence>
<comment type="caution">
    <text evidence="11">The sequence shown here is derived from an EMBL/GenBank/DDBJ whole genome shotgun (WGS) entry which is preliminary data.</text>
</comment>
<keyword evidence="5 7" id="KW-0067">ATP-binding</keyword>
<feature type="coiled-coil region" evidence="9">
    <location>
        <begin position="247"/>
        <end position="274"/>
    </location>
</feature>
<keyword evidence="3 7" id="KW-0597">Phosphoprotein</keyword>
<dbReference type="HAMAP" id="MF_00332">
    <property type="entry name" value="DnaK"/>
    <property type="match status" value="1"/>
</dbReference>
<evidence type="ECO:0000256" key="1">
    <source>
        <dbReference type="ARBA" id="ARBA00007381"/>
    </source>
</evidence>
<dbReference type="CDD" id="cd11733">
    <property type="entry name" value="ASKHA_NBD_HSP70_HSPA9"/>
    <property type="match status" value="1"/>
</dbReference>
<keyword evidence="6 7" id="KW-0346">Stress response</keyword>
<dbReference type="NCBIfam" id="TIGR02350">
    <property type="entry name" value="prok_dnaK"/>
    <property type="match status" value="1"/>
</dbReference>
<dbReference type="SUPFAM" id="SSF100934">
    <property type="entry name" value="Heat shock protein 70kD (HSP70), C-terminal subdomain"/>
    <property type="match status" value="1"/>
</dbReference>
<dbReference type="Gene3D" id="3.90.640.10">
    <property type="entry name" value="Actin, Chain A, domain 4"/>
    <property type="match status" value="1"/>
</dbReference>
<evidence type="ECO:0000256" key="9">
    <source>
        <dbReference type="SAM" id="Coils"/>
    </source>
</evidence>
<keyword evidence="7" id="KW-0143">Chaperone</keyword>
<dbReference type="Gene3D" id="3.30.420.40">
    <property type="match status" value="2"/>
</dbReference>
<dbReference type="PRINTS" id="PR00301">
    <property type="entry name" value="HEATSHOCK70"/>
</dbReference>
<keyword evidence="9" id="KW-0175">Coiled coil</keyword>
<comment type="function">
    <text evidence="7">Acts as a chaperone.</text>
</comment>
<dbReference type="PROSITE" id="PS01036">
    <property type="entry name" value="HSP70_3"/>
    <property type="match status" value="1"/>
</dbReference>
<evidence type="ECO:0000256" key="5">
    <source>
        <dbReference type="ARBA" id="ARBA00022840"/>
    </source>
</evidence>
<dbReference type="EMBL" id="JAVIIQ010000004">
    <property type="protein sequence ID" value="MDX8532066.1"/>
    <property type="molecule type" value="Genomic_DNA"/>
</dbReference>
<dbReference type="NCBIfam" id="NF001413">
    <property type="entry name" value="PRK00290.1"/>
    <property type="match status" value="1"/>
</dbReference>
<accession>A0ABU5A303</accession>
<dbReference type="InterPro" id="IPR029048">
    <property type="entry name" value="HSP70_C_sf"/>
</dbReference>
<dbReference type="InterPro" id="IPR013126">
    <property type="entry name" value="Hsp_70_fam"/>
</dbReference>
<dbReference type="SUPFAM" id="SSF53067">
    <property type="entry name" value="Actin-like ATPase domain"/>
    <property type="match status" value="2"/>
</dbReference>
<feature type="modified residue" description="Phosphothreonine; by autocatalysis" evidence="7">
    <location>
        <position position="198"/>
    </location>
</feature>
<name>A0ABU5A303_9HYPH</name>
<proteinExistence type="evidence at transcript level"/>
<dbReference type="PANTHER" id="PTHR19375">
    <property type="entry name" value="HEAT SHOCK PROTEIN 70KDA"/>
    <property type="match status" value="1"/>
</dbReference>
<feature type="compositionally biased region" description="Basic and acidic residues" evidence="10">
    <location>
        <begin position="601"/>
        <end position="619"/>
    </location>
</feature>
<dbReference type="PROSITE" id="PS00297">
    <property type="entry name" value="HSP70_1"/>
    <property type="match status" value="1"/>
</dbReference>
<gene>
    <name evidence="7 11" type="primary">dnaK</name>
    <name evidence="11" type="ORF">RFM42_13800</name>
</gene>
<dbReference type="NCBIfam" id="NF003520">
    <property type="entry name" value="PRK05183.1"/>
    <property type="match status" value="1"/>
</dbReference>
<evidence type="ECO:0000256" key="6">
    <source>
        <dbReference type="ARBA" id="ARBA00023016"/>
    </source>
</evidence>
<protein>
    <recommendedName>
        <fullName evidence="2 7">Chaperone protein DnaK</fullName>
    </recommendedName>
    <alternativeName>
        <fullName evidence="7">HSP70</fullName>
    </alternativeName>
    <alternativeName>
        <fullName evidence="7">Heat shock 70 kDa protein</fullName>
    </alternativeName>
    <alternativeName>
        <fullName evidence="7">Heat shock protein 70</fullName>
    </alternativeName>
</protein>
<reference evidence="11 12" key="1">
    <citation type="submission" date="2023-08" db="EMBL/GenBank/DDBJ databases">
        <title>Implementing the SeqCode for naming new Mesorhizobium species isolated from Vachellia karroo root nodules.</title>
        <authorList>
            <person name="Van Lill M."/>
        </authorList>
    </citation>
    <scope>NUCLEOTIDE SEQUENCE [LARGE SCALE GENOMIC DNA]</scope>
    <source>
        <strain evidence="11 12">VK25D</strain>
    </source>
</reference>
<dbReference type="SUPFAM" id="SSF100920">
    <property type="entry name" value="Heat shock protein 70kD (HSP70), peptide-binding domain"/>
    <property type="match status" value="1"/>
</dbReference>
<evidence type="ECO:0000256" key="10">
    <source>
        <dbReference type="SAM" id="MobiDB-lite"/>
    </source>
</evidence>
<keyword evidence="12" id="KW-1185">Reference proteome</keyword>
<evidence type="ECO:0000313" key="12">
    <source>
        <dbReference type="Proteomes" id="UP001285154"/>
    </source>
</evidence>
<feature type="compositionally biased region" description="Acidic residues" evidence="10">
    <location>
        <begin position="620"/>
        <end position="632"/>
    </location>
</feature>
<keyword evidence="4 7" id="KW-0547">Nucleotide-binding</keyword>
<comment type="similarity">
    <text evidence="1 7 8">Belongs to the heat shock protein 70 family.</text>
</comment>
<dbReference type="InterPro" id="IPR018181">
    <property type="entry name" value="Heat_shock_70_CS"/>
</dbReference>
<evidence type="ECO:0000256" key="3">
    <source>
        <dbReference type="ARBA" id="ARBA00022553"/>
    </source>
</evidence>
<sequence length="638" mass="68532">MAKVIGIDLGTTNSCIAIMDGKDPKVIENAEGARTTPSIVAISNDGERLVGQPAKRQAVTNPENTIFAVKRLIGRRYDDPVTEKDKKLVPYKIVKGDNGDAWVEAGGKKQSPSQISAMILQKMKETAEAYLGEKVEKAVITVPAYFNDAQRQATKDAGRIAGLEVLRIINEPTAAALAYGLEKKDGKTIAVYDLGGGTFDISVLEIGDGVFEVKSTNGDTFLGGEDFDMRLVEYLAAEFKKEQGIDLKNDKLALQRLKEAAEKAKIELSSTTQTEINLPFITADATGPKHLTMKLTRAKFESLVEDLVQRTIEPCKAALKDAGLKAGEIDEVVLVGGMTRMPKIQEIVKQFFGKEPHKGVNPDEVVALGAAIQAGVLQGDVKDVLLLDVTPLSLGIETLGGVFTRLIERNTTIPTKKSQTFSTAEDSQSAVTIRVFQGEREMAADNKLLGQFDLVGIPPAPRGVPQIEVTFDIDANGIVNVSAKDKGTGKEHQIRIQASGGLSDADIEKMVKDAEANAEADKKRRALVEARNQAEALVHSSEKSLKDYGDKVSEADRTAISDAIAALKTAAEGDDPADIEAKSQSLAEASMKLGQAMYEASQKEAAEADAKADAAKDSDVVDADFEEIDEDDDKKKSA</sequence>
<organism evidence="11 12">
    <name type="scientific">Mesorhizobium vachelliae</name>
    <dbReference type="NCBI Taxonomy" id="3072309"/>
    <lineage>
        <taxon>Bacteria</taxon>
        <taxon>Pseudomonadati</taxon>
        <taxon>Pseudomonadota</taxon>
        <taxon>Alphaproteobacteria</taxon>
        <taxon>Hyphomicrobiales</taxon>
        <taxon>Phyllobacteriaceae</taxon>
        <taxon>Mesorhizobium</taxon>
    </lineage>
</organism>
<evidence type="ECO:0000256" key="4">
    <source>
        <dbReference type="ARBA" id="ARBA00022741"/>
    </source>
</evidence>
<dbReference type="PROSITE" id="PS00329">
    <property type="entry name" value="HSP70_2"/>
    <property type="match status" value="1"/>
</dbReference>
<evidence type="ECO:0000256" key="8">
    <source>
        <dbReference type="RuleBase" id="RU003322"/>
    </source>
</evidence>
<feature type="region of interest" description="Disordered" evidence="10">
    <location>
        <begin position="598"/>
        <end position="638"/>
    </location>
</feature>